<dbReference type="PANTHER" id="PTHR43065">
    <property type="entry name" value="SENSOR HISTIDINE KINASE"/>
    <property type="match status" value="1"/>
</dbReference>
<dbReference type="PROSITE" id="PS50109">
    <property type="entry name" value="HIS_KIN"/>
    <property type="match status" value="1"/>
</dbReference>
<protein>
    <recommendedName>
        <fullName evidence="2">histidine kinase</fullName>
        <ecNumber evidence="2">2.7.13.3</ecNumber>
    </recommendedName>
</protein>
<dbReference type="Pfam" id="PF00512">
    <property type="entry name" value="HisKA"/>
    <property type="match status" value="1"/>
</dbReference>
<dbReference type="InterPro" id="IPR035965">
    <property type="entry name" value="PAS-like_dom_sf"/>
</dbReference>
<evidence type="ECO:0000256" key="3">
    <source>
        <dbReference type="ARBA" id="ARBA00022553"/>
    </source>
</evidence>
<dbReference type="Pfam" id="PF13426">
    <property type="entry name" value="PAS_9"/>
    <property type="match status" value="2"/>
</dbReference>
<dbReference type="Gene3D" id="3.40.50.2300">
    <property type="match status" value="1"/>
</dbReference>
<comment type="caution">
    <text evidence="9">The sequence shown here is derived from an EMBL/GenBank/DDBJ whole genome shotgun (WGS) entry which is preliminary data.</text>
</comment>
<evidence type="ECO:0000259" key="6">
    <source>
        <dbReference type="PROSITE" id="PS50110"/>
    </source>
</evidence>
<dbReference type="SUPFAM" id="SSF55785">
    <property type="entry name" value="PYP-like sensor domain (PAS domain)"/>
    <property type="match status" value="2"/>
</dbReference>
<reference evidence="9 10" key="1">
    <citation type="submission" date="2023-07" db="EMBL/GenBank/DDBJ databases">
        <title>Sorghum-associated microbial communities from plants grown in Nebraska, USA.</title>
        <authorList>
            <person name="Schachtman D."/>
        </authorList>
    </citation>
    <scope>NUCLEOTIDE SEQUENCE [LARGE SCALE GENOMIC DNA]</scope>
    <source>
        <strain evidence="9 10">4256</strain>
    </source>
</reference>
<dbReference type="InterPro" id="IPR000014">
    <property type="entry name" value="PAS"/>
</dbReference>
<dbReference type="Gene3D" id="3.30.565.10">
    <property type="entry name" value="Histidine kinase-like ATPase, C-terminal domain"/>
    <property type="match status" value="1"/>
</dbReference>
<dbReference type="InterPro" id="IPR003661">
    <property type="entry name" value="HisK_dim/P_dom"/>
</dbReference>
<evidence type="ECO:0000256" key="4">
    <source>
        <dbReference type="PROSITE-ProRule" id="PRU00169"/>
    </source>
</evidence>
<sequence length="636" mass="68932">MTPSPMPAAAEAKFQLLVDAVTDYALYMLDLEGRVATWNSGAYKAKGYTAEEIVGRHFSCFFTAEDRASDLPKRALRLAAEDGRFEAEGWRVRKDGSLFFANSIIEPIRDAAGQLVGYAKISRDITKRREREQALFQAEQRFGLLVQGVKDCAIYMLDTQGIITNWNTGAKAIKGYDADEVVGKHFSIFYTDDDRVAGIPKKTLATALAYGKYETDAWRVRKDGSLFWANVLIDPIHDESGKHVGFAKITRDITEKRTAQEQLEETRGALLQAQKLQAIGELTGGVAHDFNNLLTVISGAAEMLRKPDLPEEKRARYIDNIATTVERASTLTSHLLTFSRRRAIRPEVIDLNVHLDAWGEVLSRSLGSGVALSVKAAAAKAHVEVDPTELETAILNAAVNARDAMPKGGNLLIETRDAAYEGQPAVAIDITDTGSGMSAETIARVFEPFFTTKPIGEGTGLGLSQIHGFAAQAGGIAEIHSRIDVGTTLTIILPKVDRTPTANQPRGELAPIPAGVRVLLVEDNMQVLQFAEQLLQDLGCTVDCAGNAAEALARLQERSFDLVFTDVVMSGLSGIDLARQLHIRAPELPVLLATGHSEQLIGEGAASSLVLLKPYGAETLSAAIRQLLDRSGTLGE</sequence>
<dbReference type="PROSITE" id="PS50110">
    <property type="entry name" value="RESPONSE_REGULATORY"/>
    <property type="match status" value="1"/>
</dbReference>
<evidence type="ECO:0000313" key="10">
    <source>
        <dbReference type="Proteomes" id="UP001267638"/>
    </source>
</evidence>
<dbReference type="InterPro" id="IPR003594">
    <property type="entry name" value="HATPase_dom"/>
</dbReference>
<dbReference type="SUPFAM" id="SSF47384">
    <property type="entry name" value="Homodimeric domain of signal transducing histidine kinase"/>
    <property type="match status" value="1"/>
</dbReference>
<dbReference type="PROSITE" id="PS50113">
    <property type="entry name" value="PAC"/>
    <property type="match status" value="2"/>
</dbReference>
<feature type="domain" description="Histidine kinase" evidence="5">
    <location>
        <begin position="285"/>
        <end position="497"/>
    </location>
</feature>
<keyword evidence="10" id="KW-1185">Reference proteome</keyword>
<dbReference type="SUPFAM" id="SSF52172">
    <property type="entry name" value="CheY-like"/>
    <property type="match status" value="1"/>
</dbReference>
<feature type="domain" description="PAC" evidence="8">
    <location>
        <begin position="85"/>
        <end position="137"/>
    </location>
</feature>
<dbReference type="NCBIfam" id="TIGR00229">
    <property type="entry name" value="sensory_box"/>
    <property type="match status" value="2"/>
</dbReference>
<evidence type="ECO:0000259" key="5">
    <source>
        <dbReference type="PROSITE" id="PS50109"/>
    </source>
</evidence>
<evidence type="ECO:0000256" key="2">
    <source>
        <dbReference type="ARBA" id="ARBA00012438"/>
    </source>
</evidence>
<gene>
    <name evidence="9" type="ORF">J2W40_003984</name>
</gene>
<dbReference type="SMART" id="SM00388">
    <property type="entry name" value="HisKA"/>
    <property type="match status" value="1"/>
</dbReference>
<dbReference type="InterPro" id="IPR036890">
    <property type="entry name" value="HATPase_C_sf"/>
</dbReference>
<dbReference type="InterPro" id="IPR036097">
    <property type="entry name" value="HisK_dim/P_sf"/>
</dbReference>
<dbReference type="Gene3D" id="3.30.450.20">
    <property type="entry name" value="PAS domain"/>
    <property type="match status" value="2"/>
</dbReference>
<feature type="domain" description="PAC" evidence="8">
    <location>
        <begin position="213"/>
        <end position="265"/>
    </location>
</feature>
<feature type="domain" description="PAS" evidence="7">
    <location>
        <begin position="138"/>
        <end position="193"/>
    </location>
</feature>
<dbReference type="SUPFAM" id="SSF55874">
    <property type="entry name" value="ATPase domain of HSP90 chaperone/DNA topoisomerase II/histidine kinase"/>
    <property type="match status" value="1"/>
</dbReference>
<dbReference type="CDD" id="cd00082">
    <property type="entry name" value="HisKA"/>
    <property type="match status" value="1"/>
</dbReference>
<evidence type="ECO:0000259" key="7">
    <source>
        <dbReference type="PROSITE" id="PS50112"/>
    </source>
</evidence>
<keyword evidence="3 4" id="KW-0597">Phosphoprotein</keyword>
<dbReference type="Pfam" id="PF02518">
    <property type="entry name" value="HATPase_c"/>
    <property type="match status" value="1"/>
</dbReference>
<dbReference type="InterPro" id="IPR000700">
    <property type="entry name" value="PAS-assoc_C"/>
</dbReference>
<dbReference type="InterPro" id="IPR004358">
    <property type="entry name" value="Sig_transdc_His_kin-like_C"/>
</dbReference>
<feature type="domain" description="PAS" evidence="7">
    <location>
        <begin position="10"/>
        <end position="83"/>
    </location>
</feature>
<dbReference type="EMBL" id="JAVDWV010000030">
    <property type="protein sequence ID" value="MDR7157136.1"/>
    <property type="molecule type" value="Genomic_DNA"/>
</dbReference>
<dbReference type="InterPro" id="IPR011006">
    <property type="entry name" value="CheY-like_superfamily"/>
</dbReference>
<dbReference type="InterPro" id="IPR005467">
    <property type="entry name" value="His_kinase_dom"/>
</dbReference>
<dbReference type="Gene3D" id="1.10.287.130">
    <property type="match status" value="1"/>
</dbReference>
<feature type="domain" description="Response regulatory" evidence="6">
    <location>
        <begin position="517"/>
        <end position="628"/>
    </location>
</feature>
<dbReference type="SMART" id="SM00086">
    <property type="entry name" value="PAC"/>
    <property type="match status" value="2"/>
</dbReference>
<evidence type="ECO:0000259" key="8">
    <source>
        <dbReference type="PROSITE" id="PS50113"/>
    </source>
</evidence>
<name>A0ABU1X6G8_SPHXE</name>
<dbReference type="Proteomes" id="UP001267638">
    <property type="component" value="Unassembled WGS sequence"/>
</dbReference>
<dbReference type="SMART" id="SM00387">
    <property type="entry name" value="HATPase_c"/>
    <property type="match status" value="1"/>
</dbReference>
<evidence type="ECO:0000256" key="1">
    <source>
        <dbReference type="ARBA" id="ARBA00000085"/>
    </source>
</evidence>
<dbReference type="CDD" id="cd00130">
    <property type="entry name" value="PAS"/>
    <property type="match status" value="2"/>
</dbReference>
<proteinExistence type="predicted"/>
<comment type="catalytic activity">
    <reaction evidence="1">
        <text>ATP + protein L-histidine = ADP + protein N-phospho-L-histidine.</text>
        <dbReference type="EC" id="2.7.13.3"/>
    </reaction>
</comment>
<dbReference type="InterPro" id="IPR001610">
    <property type="entry name" value="PAC"/>
</dbReference>
<dbReference type="InterPro" id="IPR001789">
    <property type="entry name" value="Sig_transdc_resp-reg_receiver"/>
</dbReference>
<dbReference type="CDD" id="cd00156">
    <property type="entry name" value="REC"/>
    <property type="match status" value="1"/>
</dbReference>
<dbReference type="PANTHER" id="PTHR43065:SF49">
    <property type="entry name" value="HISTIDINE KINASE"/>
    <property type="match status" value="1"/>
</dbReference>
<accession>A0ABU1X6G8</accession>
<dbReference type="PROSITE" id="PS50112">
    <property type="entry name" value="PAS"/>
    <property type="match status" value="2"/>
</dbReference>
<dbReference type="SMART" id="SM00091">
    <property type="entry name" value="PAS"/>
    <property type="match status" value="2"/>
</dbReference>
<feature type="modified residue" description="4-aspartylphosphate" evidence="4">
    <location>
        <position position="566"/>
    </location>
</feature>
<dbReference type="EC" id="2.7.13.3" evidence="2"/>
<dbReference type="SMART" id="SM00448">
    <property type="entry name" value="REC"/>
    <property type="match status" value="1"/>
</dbReference>
<dbReference type="Pfam" id="PF00072">
    <property type="entry name" value="Response_reg"/>
    <property type="match status" value="1"/>
</dbReference>
<organism evidence="9 10">
    <name type="scientific">Sphingobium xenophagum</name>
    <dbReference type="NCBI Taxonomy" id="121428"/>
    <lineage>
        <taxon>Bacteria</taxon>
        <taxon>Pseudomonadati</taxon>
        <taxon>Pseudomonadota</taxon>
        <taxon>Alphaproteobacteria</taxon>
        <taxon>Sphingomonadales</taxon>
        <taxon>Sphingomonadaceae</taxon>
        <taxon>Sphingobium</taxon>
    </lineage>
</organism>
<dbReference type="PRINTS" id="PR00344">
    <property type="entry name" value="BCTRLSENSOR"/>
</dbReference>
<evidence type="ECO:0000313" key="9">
    <source>
        <dbReference type="EMBL" id="MDR7157136.1"/>
    </source>
</evidence>